<dbReference type="RefSeq" id="WP_182460143.1">
    <property type="nucleotide sequence ID" value="NZ_CP059732.1"/>
</dbReference>
<keyword evidence="1" id="KW-0175">Coiled coil</keyword>
<accession>A0A7G5GVF9</accession>
<reference evidence="3 4" key="1">
    <citation type="submission" date="2020-07" db="EMBL/GenBank/DDBJ databases">
        <title>Spirosoma foliorum sp. nov., isolated from the leaves on the Nejang mountain Korea, Republic of.</title>
        <authorList>
            <person name="Ho H."/>
            <person name="Lee Y.-J."/>
            <person name="Nurcahyanto D.-A."/>
            <person name="Kim S.-G."/>
        </authorList>
    </citation>
    <scope>NUCLEOTIDE SEQUENCE [LARGE SCALE GENOMIC DNA]</scope>
    <source>
        <strain evidence="3 4">PL0136</strain>
    </source>
</reference>
<dbReference type="Proteomes" id="UP000515369">
    <property type="component" value="Chromosome"/>
</dbReference>
<feature type="chain" id="PRO_5028934252" evidence="2">
    <location>
        <begin position="26"/>
        <end position="163"/>
    </location>
</feature>
<organism evidence="3 4">
    <name type="scientific">Spirosoma foliorum</name>
    <dbReference type="NCBI Taxonomy" id="2710596"/>
    <lineage>
        <taxon>Bacteria</taxon>
        <taxon>Pseudomonadati</taxon>
        <taxon>Bacteroidota</taxon>
        <taxon>Cytophagia</taxon>
        <taxon>Cytophagales</taxon>
        <taxon>Cytophagaceae</taxon>
        <taxon>Spirosoma</taxon>
    </lineage>
</organism>
<feature type="coiled-coil region" evidence="1">
    <location>
        <begin position="134"/>
        <end position="161"/>
    </location>
</feature>
<name>A0A7G5GVF9_9BACT</name>
<keyword evidence="4" id="KW-1185">Reference proteome</keyword>
<feature type="signal peptide" evidence="2">
    <location>
        <begin position="1"/>
        <end position="25"/>
    </location>
</feature>
<evidence type="ECO:0000256" key="1">
    <source>
        <dbReference type="SAM" id="Coils"/>
    </source>
</evidence>
<evidence type="ECO:0000313" key="4">
    <source>
        <dbReference type="Proteomes" id="UP000515369"/>
    </source>
</evidence>
<protein>
    <submittedName>
        <fullName evidence="3">Uncharacterized protein</fullName>
    </submittedName>
</protein>
<sequence length="163" mass="18477">MFQLSFPKKALLLIVGYLVSTTVFAQSTPPDNLIEIPHYVVIGPNPGIQTLNYPTGYNLLVTGGILTERLRVATKNGTHWADYVFSPSYRLTPLAQVRHFIQQHGHLPGIPSAQEVDQQGIDVAQMQAQMMSKIEELTLHAIRQETEIKRLKRQVIRLSRQHR</sequence>
<keyword evidence="2" id="KW-0732">Signal</keyword>
<evidence type="ECO:0000313" key="3">
    <source>
        <dbReference type="EMBL" id="QMW02851.1"/>
    </source>
</evidence>
<dbReference type="AlphaFoldDB" id="A0A7G5GVF9"/>
<dbReference type="KEGG" id="sfol:H3H32_34000"/>
<dbReference type="EMBL" id="CP059732">
    <property type="protein sequence ID" value="QMW02851.1"/>
    <property type="molecule type" value="Genomic_DNA"/>
</dbReference>
<proteinExistence type="predicted"/>
<gene>
    <name evidence="3" type="ORF">H3H32_34000</name>
</gene>
<evidence type="ECO:0000256" key="2">
    <source>
        <dbReference type="SAM" id="SignalP"/>
    </source>
</evidence>